<dbReference type="PANTHER" id="PTHR14386">
    <property type="entry name" value="PROTEIN FAM204A"/>
    <property type="match status" value="1"/>
</dbReference>
<dbReference type="FunCoup" id="A0A1U8AQ63">
    <property type="interactions" value="526"/>
</dbReference>
<reference evidence="3" key="1">
    <citation type="submission" date="2025-08" db="UniProtKB">
        <authorList>
            <consortium name="RefSeq"/>
        </authorList>
    </citation>
    <scope>IDENTIFICATION</scope>
</reference>
<feature type="compositionally biased region" description="Polar residues" evidence="1">
    <location>
        <begin position="87"/>
        <end position="102"/>
    </location>
</feature>
<dbReference type="GeneID" id="104602906"/>
<dbReference type="RefSeq" id="XP_010265069.1">
    <property type="nucleotide sequence ID" value="XM_010266767.2"/>
</dbReference>
<evidence type="ECO:0000256" key="1">
    <source>
        <dbReference type="SAM" id="MobiDB-lite"/>
    </source>
</evidence>
<dbReference type="KEGG" id="nnu:104602906"/>
<dbReference type="PANTHER" id="PTHR14386:SF2">
    <property type="entry name" value="PROTEIN FAM204A"/>
    <property type="match status" value="1"/>
</dbReference>
<accession>A0A1U8AQ63</accession>
<proteinExistence type="predicted"/>
<sequence>MEAEEEEERREAAIAVTPALQPNFQSASVTKEQLDKFKELHRRRLQIKARSKFHNNSKGHSSGAAKAYEQELDSKDSRDEDIAITLEDSSVSMSEGNKNISSLKKGKVEASSTPKKRQKLHWGLDTKERWERKANM</sequence>
<name>A0A1U8AQ63_NELNU</name>
<feature type="compositionally biased region" description="Basic and acidic residues" evidence="1">
    <location>
        <begin position="68"/>
        <end position="81"/>
    </location>
</feature>
<dbReference type="OrthoDB" id="639110at2759"/>
<dbReference type="AlphaFoldDB" id="A0A1U8AQ63"/>
<feature type="compositionally biased region" description="Basic and acidic residues" evidence="1">
    <location>
        <begin position="122"/>
        <end position="136"/>
    </location>
</feature>
<evidence type="ECO:0000313" key="3">
    <source>
        <dbReference type="RefSeq" id="XP_010265069.1"/>
    </source>
</evidence>
<dbReference type="Proteomes" id="UP000189703">
    <property type="component" value="Unplaced"/>
</dbReference>
<keyword evidence="2" id="KW-1185">Reference proteome</keyword>
<organism evidence="2 3">
    <name type="scientific">Nelumbo nucifera</name>
    <name type="common">Sacred lotus</name>
    <dbReference type="NCBI Taxonomy" id="4432"/>
    <lineage>
        <taxon>Eukaryota</taxon>
        <taxon>Viridiplantae</taxon>
        <taxon>Streptophyta</taxon>
        <taxon>Embryophyta</taxon>
        <taxon>Tracheophyta</taxon>
        <taxon>Spermatophyta</taxon>
        <taxon>Magnoliopsida</taxon>
        <taxon>Proteales</taxon>
        <taxon>Nelumbonaceae</taxon>
        <taxon>Nelumbo</taxon>
    </lineage>
</organism>
<protein>
    <submittedName>
        <fullName evidence="3">Uncharacterized protein LOC104602906</fullName>
    </submittedName>
</protein>
<dbReference type="eggNOG" id="ENOG502S7QI">
    <property type="taxonomic scope" value="Eukaryota"/>
</dbReference>
<gene>
    <name evidence="3" type="primary">LOC104602906</name>
</gene>
<feature type="region of interest" description="Disordered" evidence="1">
    <location>
        <begin position="48"/>
        <end position="136"/>
    </location>
</feature>
<dbReference type="InterPro" id="IPR037690">
    <property type="entry name" value="FAM204A"/>
</dbReference>
<dbReference type="OMA" id="WGLDIKE"/>
<evidence type="ECO:0000313" key="2">
    <source>
        <dbReference type="Proteomes" id="UP000189703"/>
    </source>
</evidence>
<feature type="compositionally biased region" description="Basic residues" evidence="1">
    <location>
        <begin position="48"/>
        <end position="57"/>
    </location>
</feature>